<dbReference type="InterPro" id="IPR052991">
    <property type="entry name" value="Non-func_TypeII_TA_Antitoxin"/>
</dbReference>
<dbReference type="EMBL" id="VDMN01000001">
    <property type="protein sequence ID" value="TNM66008.1"/>
    <property type="molecule type" value="Genomic_DNA"/>
</dbReference>
<accession>A0A5C4XRR4</accession>
<keyword evidence="3" id="KW-1185">Reference proteome</keyword>
<organism evidence="2 3">
    <name type="scientific">Aliirhizobium smilacinae</name>
    <dbReference type="NCBI Taxonomy" id="1395944"/>
    <lineage>
        <taxon>Bacteria</taxon>
        <taxon>Pseudomonadati</taxon>
        <taxon>Pseudomonadota</taxon>
        <taxon>Alphaproteobacteria</taxon>
        <taxon>Hyphomicrobiales</taxon>
        <taxon>Rhizobiaceae</taxon>
        <taxon>Aliirhizobium</taxon>
    </lineage>
</organism>
<feature type="domain" description="Ribbon-helix-helix protein CopG" evidence="1">
    <location>
        <begin position="8"/>
        <end position="46"/>
    </location>
</feature>
<dbReference type="RefSeq" id="WP_139674903.1">
    <property type="nucleotide sequence ID" value="NZ_VDMN01000001.1"/>
</dbReference>
<name>A0A5C4XRR4_9HYPH</name>
<gene>
    <name evidence="2" type="ORF">FHP24_07245</name>
</gene>
<reference evidence="2 3" key="1">
    <citation type="submission" date="2019-06" db="EMBL/GenBank/DDBJ databases">
        <title>The draft genome of Rhizobium smilacinae PTYR-5.</title>
        <authorList>
            <person name="Liu L."/>
            <person name="Li L."/>
            <person name="Zhang X."/>
        </authorList>
    </citation>
    <scope>NUCLEOTIDE SEQUENCE [LARGE SCALE GENOMIC DNA]</scope>
    <source>
        <strain evidence="2 3">PTYR-5</strain>
    </source>
</reference>
<evidence type="ECO:0000313" key="2">
    <source>
        <dbReference type="EMBL" id="TNM66008.1"/>
    </source>
</evidence>
<dbReference type="GO" id="GO:0006355">
    <property type="term" value="P:regulation of DNA-templated transcription"/>
    <property type="evidence" value="ECO:0007669"/>
    <property type="project" value="InterPro"/>
</dbReference>
<evidence type="ECO:0000313" key="3">
    <source>
        <dbReference type="Proteomes" id="UP000311605"/>
    </source>
</evidence>
<dbReference type="AlphaFoldDB" id="A0A5C4XRR4"/>
<dbReference type="PANTHER" id="PTHR40688:SF2">
    <property type="entry name" value="RIBBON-HELIX-HELIX PROTEIN COPG DOMAIN-CONTAINING PROTEIN"/>
    <property type="match status" value="1"/>
</dbReference>
<dbReference type="OrthoDB" id="8297311at2"/>
<dbReference type="Proteomes" id="UP000311605">
    <property type="component" value="Unassembled WGS sequence"/>
</dbReference>
<dbReference type="Pfam" id="PF01402">
    <property type="entry name" value="RHH_1"/>
    <property type="match status" value="1"/>
</dbReference>
<comment type="caution">
    <text evidence="2">The sequence shown here is derived from an EMBL/GenBank/DDBJ whole genome shotgun (WGS) entry which is preliminary data.</text>
</comment>
<evidence type="ECO:0000259" key="1">
    <source>
        <dbReference type="Pfam" id="PF01402"/>
    </source>
</evidence>
<dbReference type="PANTHER" id="PTHR40688">
    <property type="match status" value="1"/>
</dbReference>
<dbReference type="InterPro" id="IPR002145">
    <property type="entry name" value="CopG"/>
</dbReference>
<dbReference type="SUPFAM" id="SSF47598">
    <property type="entry name" value="Ribbon-helix-helix"/>
    <property type="match status" value="1"/>
</dbReference>
<sequence length="91" mass="10072">MSEKTSHISASLPAELVERVDNLATLIEQDRAWIIQRALENYLTNEGADLQEDAAGLAELQAGKFSELDEVLKKANSIVEHAEAKRALRAR</sequence>
<dbReference type="InterPro" id="IPR010985">
    <property type="entry name" value="Ribbon_hlx_hlx"/>
</dbReference>
<proteinExistence type="predicted"/>
<protein>
    <submittedName>
        <fullName evidence="2">Ribbon-helix-helix protein, CopG family</fullName>
    </submittedName>
</protein>